<organism evidence="1 2">
    <name type="scientific">Paxillus rubicundulus Ve08.2h10</name>
    <dbReference type="NCBI Taxonomy" id="930991"/>
    <lineage>
        <taxon>Eukaryota</taxon>
        <taxon>Fungi</taxon>
        <taxon>Dikarya</taxon>
        <taxon>Basidiomycota</taxon>
        <taxon>Agaricomycotina</taxon>
        <taxon>Agaricomycetes</taxon>
        <taxon>Agaricomycetidae</taxon>
        <taxon>Boletales</taxon>
        <taxon>Paxilineae</taxon>
        <taxon>Paxillaceae</taxon>
        <taxon>Paxillus</taxon>
    </lineage>
</organism>
<dbReference type="AlphaFoldDB" id="A0A0D0D3S5"/>
<gene>
    <name evidence="1" type="ORF">PAXRUDRAFT_164601</name>
</gene>
<feature type="non-terminal residue" evidence="1">
    <location>
        <position position="1"/>
    </location>
</feature>
<dbReference type="EMBL" id="KN826668">
    <property type="protein sequence ID" value="KIK78216.1"/>
    <property type="molecule type" value="Genomic_DNA"/>
</dbReference>
<proteinExistence type="predicted"/>
<evidence type="ECO:0000313" key="1">
    <source>
        <dbReference type="EMBL" id="KIK78216.1"/>
    </source>
</evidence>
<dbReference type="HOGENOM" id="CLU_003703_6_1_1"/>
<protein>
    <submittedName>
        <fullName evidence="1">Uncharacterized protein</fullName>
    </submittedName>
</protein>
<keyword evidence="2" id="KW-1185">Reference proteome</keyword>
<evidence type="ECO:0000313" key="2">
    <source>
        <dbReference type="Proteomes" id="UP000054538"/>
    </source>
</evidence>
<accession>A0A0D0D3S5</accession>
<name>A0A0D0D3S5_9AGAM</name>
<reference evidence="2" key="2">
    <citation type="submission" date="2015-01" db="EMBL/GenBank/DDBJ databases">
        <title>Evolutionary Origins and Diversification of the Mycorrhizal Mutualists.</title>
        <authorList>
            <consortium name="DOE Joint Genome Institute"/>
            <consortium name="Mycorrhizal Genomics Consortium"/>
            <person name="Kohler A."/>
            <person name="Kuo A."/>
            <person name="Nagy L.G."/>
            <person name="Floudas D."/>
            <person name="Copeland A."/>
            <person name="Barry K.W."/>
            <person name="Cichocki N."/>
            <person name="Veneault-Fourrey C."/>
            <person name="LaButti K."/>
            <person name="Lindquist E.A."/>
            <person name="Lipzen A."/>
            <person name="Lundell T."/>
            <person name="Morin E."/>
            <person name="Murat C."/>
            <person name="Riley R."/>
            <person name="Ohm R."/>
            <person name="Sun H."/>
            <person name="Tunlid A."/>
            <person name="Henrissat B."/>
            <person name="Grigoriev I.V."/>
            <person name="Hibbett D.S."/>
            <person name="Martin F."/>
        </authorList>
    </citation>
    <scope>NUCLEOTIDE SEQUENCE [LARGE SCALE GENOMIC DNA]</scope>
    <source>
        <strain evidence="2">Ve08.2h10</strain>
    </source>
</reference>
<dbReference type="InParanoid" id="A0A0D0D3S5"/>
<sequence>IYRIYWLHAKSVQDRWIEEVELIKSEVQWTINFFHSKFRQWEKLGMQSQECGALGHTVYAAHQATIYANLRDQCPTKIGDVNNSV</sequence>
<dbReference type="OrthoDB" id="3265433at2759"/>
<dbReference type="Proteomes" id="UP000054538">
    <property type="component" value="Unassembled WGS sequence"/>
</dbReference>
<reference evidence="1 2" key="1">
    <citation type="submission" date="2014-04" db="EMBL/GenBank/DDBJ databases">
        <authorList>
            <consortium name="DOE Joint Genome Institute"/>
            <person name="Kuo A."/>
            <person name="Kohler A."/>
            <person name="Jargeat P."/>
            <person name="Nagy L.G."/>
            <person name="Floudas D."/>
            <person name="Copeland A."/>
            <person name="Barry K.W."/>
            <person name="Cichocki N."/>
            <person name="Veneault-Fourrey C."/>
            <person name="LaButti K."/>
            <person name="Lindquist E.A."/>
            <person name="Lipzen A."/>
            <person name="Lundell T."/>
            <person name="Morin E."/>
            <person name="Murat C."/>
            <person name="Sun H."/>
            <person name="Tunlid A."/>
            <person name="Henrissat B."/>
            <person name="Grigoriev I.V."/>
            <person name="Hibbett D.S."/>
            <person name="Martin F."/>
            <person name="Nordberg H.P."/>
            <person name="Cantor M.N."/>
            <person name="Hua S.X."/>
        </authorList>
    </citation>
    <scope>NUCLEOTIDE SEQUENCE [LARGE SCALE GENOMIC DNA]</scope>
    <source>
        <strain evidence="1 2">Ve08.2h10</strain>
    </source>
</reference>